<dbReference type="InterPro" id="IPR050953">
    <property type="entry name" value="N4_N6_ade-DNA_methylase"/>
</dbReference>
<dbReference type="Proteomes" id="UP000190092">
    <property type="component" value="Unassembled WGS sequence"/>
</dbReference>
<accession>A0A1T4LYV2</accession>
<dbReference type="STRING" id="225324.SAMN02745126_01788"/>
<evidence type="ECO:0000256" key="1">
    <source>
        <dbReference type="ARBA" id="ARBA00011900"/>
    </source>
</evidence>
<proteinExistence type="predicted"/>
<reference evidence="8" key="1">
    <citation type="submission" date="2017-02" db="EMBL/GenBank/DDBJ databases">
        <authorList>
            <person name="Varghese N."/>
            <person name="Submissions S."/>
        </authorList>
    </citation>
    <scope>NUCLEOTIDE SEQUENCE [LARGE SCALE GENOMIC DNA]</scope>
    <source>
        <strain evidence="8">ATCC 27094</strain>
    </source>
</reference>
<evidence type="ECO:0000259" key="6">
    <source>
        <dbReference type="Pfam" id="PF07669"/>
    </source>
</evidence>
<name>A0A1T4LYV2_9HYPH</name>
<evidence type="ECO:0000313" key="7">
    <source>
        <dbReference type="EMBL" id="SJZ59837.1"/>
    </source>
</evidence>
<keyword evidence="3 7" id="KW-0808">Transferase</keyword>
<dbReference type="Gene3D" id="3.40.50.150">
    <property type="entry name" value="Vaccinia Virus protein VP39"/>
    <property type="match status" value="2"/>
</dbReference>
<dbReference type="GO" id="GO:0009007">
    <property type="term" value="F:site-specific DNA-methyltransferase (adenine-specific) activity"/>
    <property type="evidence" value="ECO:0007669"/>
    <property type="project" value="UniProtKB-EC"/>
</dbReference>
<dbReference type="EC" id="2.1.1.72" evidence="1"/>
<dbReference type="PROSITE" id="PS00092">
    <property type="entry name" value="N6_MTASE"/>
    <property type="match status" value="1"/>
</dbReference>
<dbReference type="RefSeq" id="WP_085933376.1">
    <property type="nucleotide sequence ID" value="NZ_FUWJ01000001.1"/>
</dbReference>
<evidence type="ECO:0000256" key="5">
    <source>
        <dbReference type="ARBA" id="ARBA00047942"/>
    </source>
</evidence>
<dbReference type="InterPro" id="IPR002052">
    <property type="entry name" value="DNA_methylase_N6_adenine_CS"/>
</dbReference>
<dbReference type="InterPro" id="IPR011639">
    <property type="entry name" value="MethylTrfase_TaqI-like_dom"/>
</dbReference>
<evidence type="ECO:0000256" key="4">
    <source>
        <dbReference type="ARBA" id="ARBA00022691"/>
    </source>
</evidence>
<feature type="domain" description="Type II methyltransferase M.TaqI-like" evidence="6">
    <location>
        <begin position="542"/>
        <end position="777"/>
    </location>
</feature>
<keyword evidence="2 7" id="KW-0489">Methyltransferase</keyword>
<dbReference type="SUPFAM" id="SSF53335">
    <property type="entry name" value="S-adenosyl-L-methionine-dependent methyltransferases"/>
    <property type="match status" value="1"/>
</dbReference>
<evidence type="ECO:0000256" key="2">
    <source>
        <dbReference type="ARBA" id="ARBA00022603"/>
    </source>
</evidence>
<dbReference type="GO" id="GO:0032259">
    <property type="term" value="P:methylation"/>
    <property type="evidence" value="ECO:0007669"/>
    <property type="project" value="UniProtKB-KW"/>
</dbReference>
<dbReference type="EMBL" id="FUWJ01000001">
    <property type="protein sequence ID" value="SJZ59837.1"/>
    <property type="molecule type" value="Genomic_DNA"/>
</dbReference>
<organism evidence="7 8">
    <name type="scientific">Enhydrobacter aerosaccus</name>
    <dbReference type="NCBI Taxonomy" id="225324"/>
    <lineage>
        <taxon>Bacteria</taxon>
        <taxon>Pseudomonadati</taxon>
        <taxon>Pseudomonadota</taxon>
        <taxon>Alphaproteobacteria</taxon>
        <taxon>Hyphomicrobiales</taxon>
        <taxon>Enhydrobacter</taxon>
    </lineage>
</organism>
<dbReference type="InterPro" id="IPR029063">
    <property type="entry name" value="SAM-dependent_MTases_sf"/>
</dbReference>
<dbReference type="GO" id="GO:0003676">
    <property type="term" value="F:nucleic acid binding"/>
    <property type="evidence" value="ECO:0007669"/>
    <property type="project" value="InterPro"/>
</dbReference>
<keyword evidence="4" id="KW-0949">S-adenosyl-L-methionine</keyword>
<keyword evidence="8" id="KW-1185">Reference proteome</keyword>
<gene>
    <name evidence="7" type="ORF">SAMN02745126_01788</name>
</gene>
<dbReference type="PRINTS" id="PR00507">
    <property type="entry name" value="N12N6MTFRASE"/>
</dbReference>
<dbReference type="PANTHER" id="PTHR33841">
    <property type="entry name" value="DNA METHYLTRANSFERASE YEEA-RELATED"/>
    <property type="match status" value="1"/>
</dbReference>
<dbReference type="PANTHER" id="PTHR33841:SF1">
    <property type="entry name" value="DNA METHYLTRANSFERASE A"/>
    <property type="match status" value="1"/>
</dbReference>
<evidence type="ECO:0000256" key="3">
    <source>
        <dbReference type="ARBA" id="ARBA00022679"/>
    </source>
</evidence>
<evidence type="ECO:0000313" key="8">
    <source>
        <dbReference type="Proteomes" id="UP000190092"/>
    </source>
</evidence>
<sequence>MARKPVTDMSAWPSLTLEGNLIAPAMVASIDRRQASEQTEEDYRIRKGLTIREEISTAFRVGQSHFDAFAKLQNPSVEATRRFVRAFLAETFGFDDLAPADGVVSFLAGGRVPIVVVPPSEEKLDRRSPTLSTDRSRSPAFALQDYLNDSDNVLWGLVTNGALLRLMRDNASLTRPAYIEADLVAIFTNEDAASFAVLWSLIHRTRFGIAGTPVTDCALERWREAGSREGEAARDRLAAQVETALKVLGSGFLEANPDLAARLKSGEVNLTEWFNELLRLVYRLIFLMVAEDRDLLHPPIKEDDPQRTKKLAARKLYAEGYSLAALRAQAVRAATWDKHHDRYEGIKVVFRGLARGQEALGLPALGGLFNADQLPHLETARLRNRAFMEALYRLAWLAGKTGMVPVNWRAMETEELGSVYESLLELQPQLGDDGRTLLFASEAAEQRGNQRKTTGSYYTPDSLVQLLLDSTLDPMLDEREAQAADPAEELLKLTVIDPACGSGHFLLAAARRIATRVARHRAGGIPSASDFRHALREVACRCLYGVDRNPMAVELTKVALWIEALEPGRPLAFFDAQIRCGDSLIGVFDRAMLREGLPDEAYKPLTGDDKELSRRYARLNKEQRDRAKGHPLLFKNWSPPEVLAERDHKLKEIAQDDLTSVEAKARGFYAMRSSDDWQRLKTASDLYISANFYMAAFFTPKAGGAANTDAMPLTEHVWQAAGGQAPAEHLRQGAMLTSRKVGAFHWFIEFPEIMERDGGFDVVIGNPPWERIKLQEQEFFAARSPAIAAAPNKAERQKLIDALEAADPNSADGRLWRDFVFAKRTAEAASEFARSSGRYPFTGRGDVNTYALFAELFSRLAKGTGRAGVIVPTGIATDSTTSLYFGDLIENKKIRSLFSFYEIRNWFKGTDDRKPFCLLCSGGYSEAAEFCFDIKSIGEVSNPERCFTLTARDIARINPNTKTAPIFRSRADAELTAKLYARAPVLIEERPKEEGGDINPWGITFQSMFHMSNDSGFFRTPAQMEADGWQSDGVNWVRETAAGVERRVPLYEAKMIHHFDHRWATYGADASDDEEGARDCTLAEKQNPDFEPSPRYWVPEDEVVLRAARVPSALKSAVRLARGDRGKGRRKADADAREGGRSAALKALVTWLAGAVPALEGRPAREADIFHLLGRAQDWRGALKASPERFLLDPKTLAAGAEMQRETPLEAVDLAFVAEAPQDALALAELLIELKQPRWLMSWRRNARTTDERTWIPTALPKRGCGDSIFLWSFSSITPQKASIFLASASSLVSDFLARQKVGGSNLSFYFVEQFPVLPPSAFSTHDLDFIRPRVLELTYTSHAMKAWAEDLGYTGQPFAWNEDRRAQLRAELDVFFARKYGLTEEDQRYVLDPAKVKGVDYPSETFRVLKEKELRLHGEYRTERLVMDAWKRMAAERPSDALPVLVELPTFEDLPNGAWAWPANIQPRDRLRYAAQYALWQMDPASDGAGARFVIAGLAEPALLTPWLKASDRDQWIRLIGPEAQPAQGAVRLRPAINAAWRSMFETLLTSGQLEERADGTWTRGQHFSSAGLHAASADAQRAAFAIRAVRGLDVGSITAAAAREDNVIWARFGSGSSG</sequence>
<dbReference type="OrthoDB" id="9806213at2"/>
<dbReference type="GO" id="GO:0006304">
    <property type="term" value="P:DNA modification"/>
    <property type="evidence" value="ECO:0007669"/>
    <property type="project" value="InterPro"/>
</dbReference>
<comment type="catalytic activity">
    <reaction evidence="5">
        <text>a 2'-deoxyadenosine in DNA + S-adenosyl-L-methionine = an N(6)-methyl-2'-deoxyadenosine in DNA + S-adenosyl-L-homocysteine + H(+)</text>
        <dbReference type="Rhea" id="RHEA:15197"/>
        <dbReference type="Rhea" id="RHEA-COMP:12418"/>
        <dbReference type="Rhea" id="RHEA-COMP:12419"/>
        <dbReference type="ChEBI" id="CHEBI:15378"/>
        <dbReference type="ChEBI" id="CHEBI:57856"/>
        <dbReference type="ChEBI" id="CHEBI:59789"/>
        <dbReference type="ChEBI" id="CHEBI:90615"/>
        <dbReference type="ChEBI" id="CHEBI:90616"/>
        <dbReference type="EC" id="2.1.1.72"/>
    </reaction>
</comment>
<protein>
    <recommendedName>
        <fullName evidence="1">site-specific DNA-methyltransferase (adenine-specific)</fullName>
        <ecNumber evidence="1">2.1.1.72</ecNumber>
    </recommendedName>
</protein>
<dbReference type="Pfam" id="PF07669">
    <property type="entry name" value="Eco57I"/>
    <property type="match status" value="1"/>
</dbReference>